<comment type="caution">
    <text evidence="1">The sequence shown here is derived from an EMBL/GenBank/DDBJ whole genome shotgun (WGS) entry which is preliminary data.</text>
</comment>
<dbReference type="AlphaFoldDB" id="A0A9D4I232"/>
<protein>
    <submittedName>
        <fullName evidence="1">Uncharacterized protein</fullName>
    </submittedName>
</protein>
<reference evidence="1" key="1">
    <citation type="journal article" date="2019" name="bioRxiv">
        <title>The Genome of the Zebra Mussel, Dreissena polymorpha: A Resource for Invasive Species Research.</title>
        <authorList>
            <person name="McCartney M.A."/>
            <person name="Auch B."/>
            <person name="Kono T."/>
            <person name="Mallez S."/>
            <person name="Zhang Y."/>
            <person name="Obille A."/>
            <person name="Becker A."/>
            <person name="Abrahante J.E."/>
            <person name="Garbe J."/>
            <person name="Badalamenti J.P."/>
            <person name="Herman A."/>
            <person name="Mangelson H."/>
            <person name="Liachko I."/>
            <person name="Sullivan S."/>
            <person name="Sone E.D."/>
            <person name="Koren S."/>
            <person name="Silverstein K.A.T."/>
            <person name="Beckman K.B."/>
            <person name="Gohl D.M."/>
        </authorList>
    </citation>
    <scope>NUCLEOTIDE SEQUENCE</scope>
    <source>
        <strain evidence="1">Duluth1</strain>
        <tissue evidence="1">Whole animal</tissue>
    </source>
</reference>
<reference evidence="1" key="2">
    <citation type="submission" date="2020-11" db="EMBL/GenBank/DDBJ databases">
        <authorList>
            <person name="McCartney M.A."/>
            <person name="Auch B."/>
            <person name="Kono T."/>
            <person name="Mallez S."/>
            <person name="Becker A."/>
            <person name="Gohl D.M."/>
            <person name="Silverstein K.A.T."/>
            <person name="Koren S."/>
            <person name="Bechman K.B."/>
            <person name="Herman A."/>
            <person name="Abrahante J.E."/>
            <person name="Garbe J."/>
        </authorList>
    </citation>
    <scope>NUCLEOTIDE SEQUENCE</scope>
    <source>
        <strain evidence="1">Duluth1</strain>
        <tissue evidence="1">Whole animal</tissue>
    </source>
</reference>
<dbReference type="Proteomes" id="UP000828390">
    <property type="component" value="Unassembled WGS sequence"/>
</dbReference>
<evidence type="ECO:0000313" key="1">
    <source>
        <dbReference type="EMBL" id="KAH3741368.1"/>
    </source>
</evidence>
<accession>A0A9D4I232</accession>
<proteinExistence type="predicted"/>
<keyword evidence="2" id="KW-1185">Reference proteome</keyword>
<evidence type="ECO:0000313" key="2">
    <source>
        <dbReference type="Proteomes" id="UP000828390"/>
    </source>
</evidence>
<sequence>MSRYLLTSLILTNKKFCNNWIYGEIWITHKIFCNQGAAGTHKVKLLYDTEREKGRSVIQEPFCNECTEKTHNINLLCDTENKHHPCSNITG</sequence>
<gene>
    <name evidence="1" type="ORF">DPMN_048093</name>
</gene>
<dbReference type="EMBL" id="JAIWYP010000011">
    <property type="protein sequence ID" value="KAH3741368.1"/>
    <property type="molecule type" value="Genomic_DNA"/>
</dbReference>
<organism evidence="1 2">
    <name type="scientific">Dreissena polymorpha</name>
    <name type="common">Zebra mussel</name>
    <name type="synonym">Mytilus polymorpha</name>
    <dbReference type="NCBI Taxonomy" id="45954"/>
    <lineage>
        <taxon>Eukaryota</taxon>
        <taxon>Metazoa</taxon>
        <taxon>Spiralia</taxon>
        <taxon>Lophotrochozoa</taxon>
        <taxon>Mollusca</taxon>
        <taxon>Bivalvia</taxon>
        <taxon>Autobranchia</taxon>
        <taxon>Heteroconchia</taxon>
        <taxon>Euheterodonta</taxon>
        <taxon>Imparidentia</taxon>
        <taxon>Neoheterodontei</taxon>
        <taxon>Myida</taxon>
        <taxon>Dreissenoidea</taxon>
        <taxon>Dreissenidae</taxon>
        <taxon>Dreissena</taxon>
    </lineage>
</organism>
<name>A0A9D4I232_DREPO</name>